<evidence type="ECO:0000256" key="1">
    <source>
        <dbReference type="SAM" id="MobiDB-lite"/>
    </source>
</evidence>
<dbReference type="InterPro" id="IPR007024">
    <property type="entry name" value="BLUF_domain"/>
</dbReference>
<dbReference type="AlphaFoldDB" id="A0A0F7SFN1"/>
<sequence>MPETSSSTIPCSNKAQPSDSASDSASAPSSLPTPSPLPNGEEILQLVYCSSSYSRNISSEDIQTILRQARRNNTSLGITGLLLYRDGQFVQFLEGPRVVVTPLYDRISCDPRHNTIITLINQVVQKRDFESWSMGFREVAQPRSQPAGSSTAIEADAFNDLLNHATFDTVELPVEMSSRIKTLIRLYHGLLLRL</sequence>
<name>A0A0F7SFN1_PHARH</name>
<dbReference type="Pfam" id="PF04940">
    <property type="entry name" value="BLUF"/>
    <property type="match status" value="1"/>
</dbReference>
<feature type="domain" description="BLUF" evidence="2">
    <location>
        <begin position="43"/>
        <end position="135"/>
    </location>
</feature>
<feature type="region of interest" description="Disordered" evidence="1">
    <location>
        <begin position="1"/>
        <end position="38"/>
    </location>
</feature>
<dbReference type="PROSITE" id="PS50925">
    <property type="entry name" value="BLUF"/>
    <property type="match status" value="1"/>
</dbReference>
<evidence type="ECO:0000313" key="3">
    <source>
        <dbReference type="EMBL" id="CDZ97636.1"/>
    </source>
</evidence>
<dbReference type="Gene3D" id="3.30.70.100">
    <property type="match status" value="1"/>
</dbReference>
<proteinExistence type="predicted"/>
<protein>
    <submittedName>
        <fullName evidence="3">BLUF domain</fullName>
    </submittedName>
</protein>
<dbReference type="GO" id="GO:0071949">
    <property type="term" value="F:FAD binding"/>
    <property type="evidence" value="ECO:0007669"/>
    <property type="project" value="InterPro"/>
</dbReference>
<evidence type="ECO:0000259" key="2">
    <source>
        <dbReference type="PROSITE" id="PS50925"/>
    </source>
</evidence>
<dbReference type="SMART" id="SM01034">
    <property type="entry name" value="BLUF"/>
    <property type="match status" value="1"/>
</dbReference>
<dbReference type="GO" id="GO:0009882">
    <property type="term" value="F:blue light photoreceptor activity"/>
    <property type="evidence" value="ECO:0007669"/>
    <property type="project" value="InterPro"/>
</dbReference>
<feature type="compositionally biased region" description="Low complexity" evidence="1">
    <location>
        <begin position="17"/>
        <end position="30"/>
    </location>
</feature>
<feature type="compositionally biased region" description="Polar residues" evidence="1">
    <location>
        <begin position="1"/>
        <end position="16"/>
    </location>
</feature>
<dbReference type="EMBL" id="LN483249">
    <property type="protein sequence ID" value="CDZ97636.1"/>
    <property type="molecule type" value="Genomic_DNA"/>
</dbReference>
<reference evidence="3" key="1">
    <citation type="submission" date="2014-08" db="EMBL/GenBank/DDBJ databases">
        <authorList>
            <person name="Sharma Rahul"/>
            <person name="Thines Marco"/>
        </authorList>
    </citation>
    <scope>NUCLEOTIDE SEQUENCE</scope>
</reference>
<dbReference type="InterPro" id="IPR036046">
    <property type="entry name" value="Acylphosphatase-like_dom_sf"/>
</dbReference>
<dbReference type="SUPFAM" id="SSF54975">
    <property type="entry name" value="Acylphosphatase/BLUF domain-like"/>
    <property type="match status" value="1"/>
</dbReference>
<accession>A0A0F7SFN1</accession>
<organism evidence="3">
    <name type="scientific">Phaffia rhodozyma</name>
    <name type="common">Yeast</name>
    <name type="synonym">Xanthophyllomyces dendrorhous</name>
    <dbReference type="NCBI Taxonomy" id="264483"/>
    <lineage>
        <taxon>Eukaryota</taxon>
        <taxon>Fungi</taxon>
        <taxon>Dikarya</taxon>
        <taxon>Basidiomycota</taxon>
        <taxon>Agaricomycotina</taxon>
        <taxon>Tremellomycetes</taxon>
        <taxon>Cystofilobasidiales</taxon>
        <taxon>Mrakiaceae</taxon>
        <taxon>Phaffia</taxon>
    </lineage>
</organism>